<dbReference type="Proteomes" id="UP001419268">
    <property type="component" value="Unassembled WGS sequence"/>
</dbReference>
<organism evidence="2 3">
    <name type="scientific">Stephania cephalantha</name>
    <dbReference type="NCBI Taxonomy" id="152367"/>
    <lineage>
        <taxon>Eukaryota</taxon>
        <taxon>Viridiplantae</taxon>
        <taxon>Streptophyta</taxon>
        <taxon>Embryophyta</taxon>
        <taxon>Tracheophyta</taxon>
        <taxon>Spermatophyta</taxon>
        <taxon>Magnoliopsida</taxon>
        <taxon>Ranunculales</taxon>
        <taxon>Menispermaceae</taxon>
        <taxon>Menispermoideae</taxon>
        <taxon>Cissampelideae</taxon>
        <taxon>Stephania</taxon>
    </lineage>
</organism>
<feature type="region of interest" description="Disordered" evidence="1">
    <location>
        <begin position="24"/>
        <end position="73"/>
    </location>
</feature>
<feature type="region of interest" description="Disordered" evidence="1">
    <location>
        <begin position="201"/>
        <end position="238"/>
    </location>
</feature>
<feature type="compositionally biased region" description="Basic and acidic residues" evidence="1">
    <location>
        <begin position="48"/>
        <end position="72"/>
    </location>
</feature>
<feature type="compositionally biased region" description="Basic residues" evidence="1">
    <location>
        <begin position="228"/>
        <end position="238"/>
    </location>
</feature>
<name>A0AAP0EQL2_9MAGN</name>
<dbReference type="AlphaFoldDB" id="A0AAP0EQL2"/>
<feature type="region of interest" description="Disordered" evidence="1">
    <location>
        <begin position="106"/>
        <end position="136"/>
    </location>
</feature>
<feature type="compositionally biased region" description="Polar residues" evidence="1">
    <location>
        <begin position="123"/>
        <end position="133"/>
    </location>
</feature>
<evidence type="ECO:0000313" key="3">
    <source>
        <dbReference type="Proteomes" id="UP001419268"/>
    </source>
</evidence>
<evidence type="ECO:0000313" key="2">
    <source>
        <dbReference type="EMBL" id="KAK9095042.1"/>
    </source>
</evidence>
<protein>
    <submittedName>
        <fullName evidence="2">Uncharacterized protein</fullName>
    </submittedName>
</protein>
<proteinExistence type="predicted"/>
<evidence type="ECO:0000256" key="1">
    <source>
        <dbReference type="SAM" id="MobiDB-lite"/>
    </source>
</evidence>
<dbReference type="EMBL" id="JBBNAG010000011">
    <property type="protein sequence ID" value="KAK9095042.1"/>
    <property type="molecule type" value="Genomic_DNA"/>
</dbReference>
<gene>
    <name evidence="2" type="ORF">Scep_026511</name>
</gene>
<keyword evidence="3" id="KW-1185">Reference proteome</keyword>
<reference evidence="2 3" key="1">
    <citation type="submission" date="2024-01" db="EMBL/GenBank/DDBJ databases">
        <title>Genome assemblies of Stephania.</title>
        <authorList>
            <person name="Yang L."/>
        </authorList>
    </citation>
    <scope>NUCLEOTIDE SEQUENCE [LARGE SCALE GENOMIC DNA]</scope>
    <source>
        <strain evidence="2">JXDWG</strain>
        <tissue evidence="2">Leaf</tissue>
    </source>
</reference>
<comment type="caution">
    <text evidence="2">The sequence shown here is derived from an EMBL/GenBank/DDBJ whole genome shotgun (WGS) entry which is preliminary data.</text>
</comment>
<feature type="compositionally biased region" description="Polar residues" evidence="1">
    <location>
        <begin position="208"/>
        <end position="219"/>
    </location>
</feature>
<sequence length="238" mass="25083">MWRVTVPKGVSTVSGRYGERRYVDPGVSTSRVPPMVPRSEFDNVADQLRQRGEEGTERGGGGEEAGKERRESGIVTIDVSPSGFCWGSWWFGHGGREGCSTMEVEPGRGGDGRGVSPAIDSTGVDTGDQSATKDSVDLDSGIDYGVLECVVRSTPAIKRDQRIRRPVDVVAAWKALPPGEGNRASALKVADEVLKHFTIIGAPAPSGIPTSGATQSQRLSKSGNGGSSKRKGKAPTTS</sequence>
<accession>A0AAP0EQL2</accession>